<gene>
    <name evidence="2" type="ORF">BU26DRAFT_273390</name>
</gene>
<dbReference type="GeneID" id="54574732"/>
<name>A0A6A6IKH6_9PLEO</name>
<feature type="compositionally biased region" description="Polar residues" evidence="1">
    <location>
        <begin position="1"/>
        <end position="11"/>
    </location>
</feature>
<feature type="compositionally biased region" description="Basic and acidic residues" evidence="1">
    <location>
        <begin position="438"/>
        <end position="450"/>
    </location>
</feature>
<dbReference type="Proteomes" id="UP000800094">
    <property type="component" value="Unassembled WGS sequence"/>
</dbReference>
<keyword evidence="3" id="KW-1185">Reference proteome</keyword>
<dbReference type="EMBL" id="ML987193">
    <property type="protein sequence ID" value="KAF2250911.1"/>
    <property type="molecule type" value="Genomic_DNA"/>
</dbReference>
<evidence type="ECO:0000313" key="3">
    <source>
        <dbReference type="Proteomes" id="UP000800094"/>
    </source>
</evidence>
<proteinExistence type="predicted"/>
<feature type="compositionally biased region" description="Polar residues" evidence="1">
    <location>
        <begin position="338"/>
        <end position="361"/>
    </location>
</feature>
<feature type="compositionally biased region" description="Polar residues" evidence="1">
    <location>
        <begin position="481"/>
        <end position="492"/>
    </location>
</feature>
<feature type="compositionally biased region" description="Polar residues" evidence="1">
    <location>
        <begin position="666"/>
        <end position="678"/>
    </location>
</feature>
<organism evidence="2 3">
    <name type="scientific">Trematosphaeria pertusa</name>
    <dbReference type="NCBI Taxonomy" id="390896"/>
    <lineage>
        <taxon>Eukaryota</taxon>
        <taxon>Fungi</taxon>
        <taxon>Dikarya</taxon>
        <taxon>Ascomycota</taxon>
        <taxon>Pezizomycotina</taxon>
        <taxon>Dothideomycetes</taxon>
        <taxon>Pleosporomycetidae</taxon>
        <taxon>Pleosporales</taxon>
        <taxon>Massarineae</taxon>
        <taxon>Trematosphaeriaceae</taxon>
        <taxon>Trematosphaeria</taxon>
    </lineage>
</organism>
<protein>
    <submittedName>
        <fullName evidence="2">Uncharacterized protein</fullName>
    </submittedName>
</protein>
<feature type="region of interest" description="Disordered" evidence="1">
    <location>
        <begin position="271"/>
        <end position="685"/>
    </location>
</feature>
<reference evidence="2" key="1">
    <citation type="journal article" date="2020" name="Stud. Mycol.">
        <title>101 Dothideomycetes genomes: a test case for predicting lifestyles and emergence of pathogens.</title>
        <authorList>
            <person name="Haridas S."/>
            <person name="Albert R."/>
            <person name="Binder M."/>
            <person name="Bloem J."/>
            <person name="Labutti K."/>
            <person name="Salamov A."/>
            <person name="Andreopoulos B."/>
            <person name="Baker S."/>
            <person name="Barry K."/>
            <person name="Bills G."/>
            <person name="Bluhm B."/>
            <person name="Cannon C."/>
            <person name="Castanera R."/>
            <person name="Culley D."/>
            <person name="Daum C."/>
            <person name="Ezra D."/>
            <person name="Gonzalez J."/>
            <person name="Henrissat B."/>
            <person name="Kuo A."/>
            <person name="Liang C."/>
            <person name="Lipzen A."/>
            <person name="Lutzoni F."/>
            <person name="Magnuson J."/>
            <person name="Mondo S."/>
            <person name="Nolan M."/>
            <person name="Ohm R."/>
            <person name="Pangilinan J."/>
            <person name="Park H.-J."/>
            <person name="Ramirez L."/>
            <person name="Alfaro M."/>
            <person name="Sun H."/>
            <person name="Tritt A."/>
            <person name="Yoshinaga Y."/>
            <person name="Zwiers L.-H."/>
            <person name="Turgeon B."/>
            <person name="Goodwin S."/>
            <person name="Spatafora J."/>
            <person name="Crous P."/>
            <person name="Grigoriev I."/>
        </authorList>
    </citation>
    <scope>NUCLEOTIDE SEQUENCE</scope>
    <source>
        <strain evidence="2">CBS 122368</strain>
    </source>
</reference>
<feature type="compositionally biased region" description="Polar residues" evidence="1">
    <location>
        <begin position="395"/>
        <end position="426"/>
    </location>
</feature>
<feature type="compositionally biased region" description="Low complexity" evidence="1">
    <location>
        <begin position="83"/>
        <end position="136"/>
    </location>
</feature>
<feature type="compositionally biased region" description="Pro residues" evidence="1">
    <location>
        <begin position="326"/>
        <end position="336"/>
    </location>
</feature>
<feature type="compositionally biased region" description="Polar residues" evidence="1">
    <location>
        <begin position="551"/>
        <end position="567"/>
    </location>
</feature>
<accession>A0A6A6IKH6</accession>
<feature type="compositionally biased region" description="Polar residues" evidence="1">
    <location>
        <begin position="625"/>
        <end position="634"/>
    </location>
</feature>
<dbReference type="RefSeq" id="XP_033685915.1">
    <property type="nucleotide sequence ID" value="XM_033821402.1"/>
</dbReference>
<feature type="compositionally biased region" description="Low complexity" evidence="1">
    <location>
        <begin position="568"/>
        <end position="577"/>
    </location>
</feature>
<evidence type="ECO:0000313" key="2">
    <source>
        <dbReference type="EMBL" id="KAF2250911.1"/>
    </source>
</evidence>
<feature type="compositionally biased region" description="Basic and acidic residues" evidence="1">
    <location>
        <begin position="637"/>
        <end position="658"/>
    </location>
</feature>
<feature type="compositionally biased region" description="Low complexity" evidence="1">
    <location>
        <begin position="45"/>
        <end position="54"/>
    </location>
</feature>
<feature type="region of interest" description="Disordered" evidence="1">
    <location>
        <begin position="1"/>
        <end position="212"/>
    </location>
</feature>
<evidence type="ECO:0000256" key="1">
    <source>
        <dbReference type="SAM" id="MobiDB-lite"/>
    </source>
</evidence>
<feature type="compositionally biased region" description="Basic and acidic residues" evidence="1">
    <location>
        <begin position="582"/>
        <end position="606"/>
    </location>
</feature>
<sequence>MASNKKWYNSWSRHRGRQAAVQLAQEVDDTPDASEPRRSSEEESTALALSSSSLFGTDTRSNPARPPRTQDASASLHPSRVTSASSPSVSGPSVSGLSASTPSASTPSASASSVSIPSASASSVSTPSTSTSLAPSTPTPQPVDDTNASPRDRVGNAIAQRPPVPLAVPARKVGRVSSSIPLRSKSKRKRVHIGSIFKKREDTPPEPEDEELEKQLETFKLIDVTRSELNVSKLASSPFLSPEVRNFWEPGGNGEATQIAEWESTVPPLAKSREGMNIAPWRTVKPANQDSRPPDTCLDAKTTELHIQYMAVGDTDLLPEPEPELEPTPPPPPVPTPRNASYTTSSSYDPMRTGSVQSPYVTTHGGDGEQEPARTGSLRSPYLASHSEHGEQDATRTNSLQSPYLASNSGYDEQDPTPTVSYQSPDLASRGGHRQQVRRPDASASHDRATRPSSSPPPPARRSLKSSQTPFPKLDPVPSLSAPSSRGGSRITSAKLAPGPGGPSMRDAVSSRTSLAIDRSPAPSAEQARPQRSRVDIRAQNRPQPAPRPGGSSTRGAVSSQTSPATGRSSAPSASQAHPHRSRVDTKAWERPRPGDTPGRAREVRKPPINTTTQRAHGKTPLNGPRNSPSTLQPAKSDLDQIRELLGEGKPESRRDSVEPAGKGNAQASNQKAEATTEQSDERDP</sequence>
<dbReference type="AlphaFoldDB" id="A0A6A6IKH6"/>